<evidence type="ECO:0000259" key="2">
    <source>
        <dbReference type="Pfam" id="PF13193"/>
    </source>
</evidence>
<dbReference type="AlphaFoldDB" id="A0A848NYC1"/>
<reference evidence="3 4" key="1">
    <citation type="submission" date="2020-04" db="EMBL/GenBank/DDBJ databases">
        <title>Ralstonia insidiosa genome sequencing and assembly.</title>
        <authorList>
            <person name="Martins R.C.R."/>
            <person name="Perdigao-Neto L.V."/>
            <person name="Levin A.S.S."/>
            <person name="Costa S.F."/>
        </authorList>
    </citation>
    <scope>NUCLEOTIDE SEQUENCE [LARGE SCALE GENOMIC DNA]</scope>
    <source>
        <strain evidence="3 4">5047</strain>
    </source>
</reference>
<dbReference type="RefSeq" id="WP_169339949.1">
    <property type="nucleotide sequence ID" value="NZ_JABBZM010000007.1"/>
</dbReference>
<dbReference type="InterPro" id="IPR000873">
    <property type="entry name" value="AMP-dep_synth/lig_dom"/>
</dbReference>
<dbReference type="InterPro" id="IPR050237">
    <property type="entry name" value="ATP-dep_AMP-bd_enzyme"/>
</dbReference>
<protein>
    <submittedName>
        <fullName evidence="3">Fatty acid--CoA ligase</fullName>
    </submittedName>
</protein>
<organism evidence="3 4">
    <name type="scientific">Ralstonia insidiosa</name>
    <dbReference type="NCBI Taxonomy" id="190721"/>
    <lineage>
        <taxon>Bacteria</taxon>
        <taxon>Pseudomonadati</taxon>
        <taxon>Pseudomonadota</taxon>
        <taxon>Betaproteobacteria</taxon>
        <taxon>Burkholderiales</taxon>
        <taxon>Burkholderiaceae</taxon>
        <taxon>Ralstonia</taxon>
    </lineage>
</organism>
<dbReference type="InterPro" id="IPR042099">
    <property type="entry name" value="ANL_N_sf"/>
</dbReference>
<gene>
    <name evidence="3" type="ORF">HGR00_09255</name>
</gene>
<dbReference type="InterPro" id="IPR020845">
    <property type="entry name" value="AMP-binding_CS"/>
</dbReference>
<dbReference type="Gene3D" id="3.40.50.12780">
    <property type="entry name" value="N-terminal domain of ligase-like"/>
    <property type="match status" value="1"/>
</dbReference>
<evidence type="ECO:0000259" key="1">
    <source>
        <dbReference type="Pfam" id="PF00501"/>
    </source>
</evidence>
<dbReference type="EMBL" id="JABBZM010000007">
    <property type="protein sequence ID" value="NMV38095.1"/>
    <property type="molecule type" value="Genomic_DNA"/>
</dbReference>
<evidence type="ECO:0000313" key="3">
    <source>
        <dbReference type="EMBL" id="NMV38095.1"/>
    </source>
</evidence>
<dbReference type="Gene3D" id="3.30.300.30">
    <property type="match status" value="1"/>
</dbReference>
<accession>A0A848NYC1</accession>
<sequence length="548" mass="60915">MTPYAFPLLIKQLLITPIAQRSRKEIVYRDRVRFGYPKLVERIGRLGSALSRLGVKHGDTVAVLDWDSHRYLEAYFAVPMLGATLMKTNVRLSPEQVAYTVDHSGADTVLLNVDFLPLIQEIRAQLPHVKRFICLTDDGEVPAGLDWAGEYEALLAAADPAHEFPDFDENTRATLYYTTGTTGMPKGVYFSHRQLVLHSLTVLASVSQAGENGRFSRNDVYMPMTPMFHAHAWGYPYIATLCGWKQVYPGRYEPGLLIRLARQEGATFSHCVPTVLHMVLSAPEAQGVDFGGWKILIGGSALSRTLCMQALARNIDIYSGYGMSETCPLLTLAQMKTDLLEEIEEIEGPQARREREIDLRLLPGMPILMAQVRVVDSDMQDVPIDGESCGEVVVRAPYLTQGYLKNPEASTALWDGGWMHTGDIARFDRDGYLQLVDRAKDVIKSGGEWISSIDLENAIGQHPGVNEVAVIGVADAKWGERPLALVVPRPGVTLDAEALRQHLLDMADAGAMSRYAVPERIQLVTEIEKTSVGKIDKKRLRQHYDTAR</sequence>
<dbReference type="PROSITE" id="PS00455">
    <property type="entry name" value="AMP_BINDING"/>
    <property type="match status" value="1"/>
</dbReference>
<name>A0A848NYC1_9RALS</name>
<dbReference type="Proteomes" id="UP000575469">
    <property type="component" value="Unassembled WGS sequence"/>
</dbReference>
<feature type="domain" description="AMP-binding enzyme C-terminal" evidence="2">
    <location>
        <begin position="455"/>
        <end position="534"/>
    </location>
</feature>
<dbReference type="InterPro" id="IPR025110">
    <property type="entry name" value="AMP-bd_C"/>
</dbReference>
<comment type="caution">
    <text evidence="3">The sequence shown here is derived from an EMBL/GenBank/DDBJ whole genome shotgun (WGS) entry which is preliminary data.</text>
</comment>
<proteinExistence type="predicted"/>
<feature type="domain" description="AMP-dependent synthetase/ligase" evidence="1">
    <location>
        <begin position="20"/>
        <end position="404"/>
    </location>
</feature>
<dbReference type="Pfam" id="PF13193">
    <property type="entry name" value="AMP-binding_C"/>
    <property type="match status" value="1"/>
</dbReference>
<dbReference type="InterPro" id="IPR045851">
    <property type="entry name" value="AMP-bd_C_sf"/>
</dbReference>
<dbReference type="PANTHER" id="PTHR43767:SF11">
    <property type="entry name" value="MEDIUM-CHAIN-FATTY-ACID--COA LIGASE"/>
    <property type="match status" value="1"/>
</dbReference>
<dbReference type="GO" id="GO:0016877">
    <property type="term" value="F:ligase activity, forming carbon-sulfur bonds"/>
    <property type="evidence" value="ECO:0007669"/>
    <property type="project" value="UniProtKB-ARBA"/>
</dbReference>
<keyword evidence="3" id="KW-0436">Ligase</keyword>
<dbReference type="PANTHER" id="PTHR43767">
    <property type="entry name" value="LONG-CHAIN-FATTY-ACID--COA LIGASE"/>
    <property type="match status" value="1"/>
</dbReference>
<evidence type="ECO:0000313" key="4">
    <source>
        <dbReference type="Proteomes" id="UP000575469"/>
    </source>
</evidence>
<dbReference type="Pfam" id="PF00501">
    <property type="entry name" value="AMP-binding"/>
    <property type="match status" value="1"/>
</dbReference>
<dbReference type="SUPFAM" id="SSF56801">
    <property type="entry name" value="Acetyl-CoA synthetase-like"/>
    <property type="match status" value="1"/>
</dbReference>
<dbReference type="NCBIfam" id="NF004837">
    <property type="entry name" value="PRK06187.1"/>
    <property type="match status" value="1"/>
</dbReference>